<name>A0A9Q3DT65_9BASI</name>
<feature type="region of interest" description="Disordered" evidence="1">
    <location>
        <begin position="95"/>
        <end position="119"/>
    </location>
</feature>
<protein>
    <submittedName>
        <fullName evidence="2">Uncharacterized protein</fullName>
    </submittedName>
</protein>
<sequence>MEHKWFNLDSHWEDLEERSQEIFLRGMSFKDFIQISKGCNPKMQFKLLKEKAAKTSKNQATIQAIEEKRGHKEKIMNPSGSQGVYQPSSLVVSHHSELRKAGAKSHHYSQLQEDSRRRE</sequence>
<evidence type="ECO:0000256" key="1">
    <source>
        <dbReference type="SAM" id="MobiDB-lite"/>
    </source>
</evidence>
<evidence type="ECO:0000313" key="2">
    <source>
        <dbReference type="EMBL" id="MBW0505397.1"/>
    </source>
</evidence>
<keyword evidence="3" id="KW-1185">Reference proteome</keyword>
<dbReference type="Proteomes" id="UP000765509">
    <property type="component" value="Unassembled WGS sequence"/>
</dbReference>
<comment type="caution">
    <text evidence="2">The sequence shown here is derived from an EMBL/GenBank/DDBJ whole genome shotgun (WGS) entry which is preliminary data.</text>
</comment>
<feature type="compositionally biased region" description="Polar residues" evidence="1">
    <location>
        <begin position="78"/>
        <end position="87"/>
    </location>
</feature>
<dbReference type="EMBL" id="AVOT02018480">
    <property type="protein sequence ID" value="MBW0505397.1"/>
    <property type="molecule type" value="Genomic_DNA"/>
</dbReference>
<reference evidence="2" key="1">
    <citation type="submission" date="2021-03" db="EMBL/GenBank/DDBJ databases">
        <title>Draft genome sequence of rust myrtle Austropuccinia psidii MF-1, a brazilian biotype.</title>
        <authorList>
            <person name="Quecine M.C."/>
            <person name="Pachon D.M.R."/>
            <person name="Bonatelli M.L."/>
            <person name="Correr F.H."/>
            <person name="Franceschini L.M."/>
            <person name="Leite T.F."/>
            <person name="Margarido G.R.A."/>
            <person name="Almeida C.A."/>
            <person name="Ferrarezi J.A."/>
            <person name="Labate C.A."/>
        </authorList>
    </citation>
    <scope>NUCLEOTIDE SEQUENCE</scope>
    <source>
        <strain evidence="2">MF-1</strain>
    </source>
</reference>
<evidence type="ECO:0000313" key="3">
    <source>
        <dbReference type="Proteomes" id="UP000765509"/>
    </source>
</evidence>
<proteinExistence type="predicted"/>
<accession>A0A9Q3DT65</accession>
<organism evidence="2 3">
    <name type="scientific">Austropuccinia psidii MF-1</name>
    <dbReference type="NCBI Taxonomy" id="1389203"/>
    <lineage>
        <taxon>Eukaryota</taxon>
        <taxon>Fungi</taxon>
        <taxon>Dikarya</taxon>
        <taxon>Basidiomycota</taxon>
        <taxon>Pucciniomycotina</taxon>
        <taxon>Pucciniomycetes</taxon>
        <taxon>Pucciniales</taxon>
        <taxon>Sphaerophragmiaceae</taxon>
        <taxon>Austropuccinia</taxon>
    </lineage>
</organism>
<gene>
    <name evidence="2" type="ORF">O181_045112</name>
</gene>
<feature type="region of interest" description="Disordered" evidence="1">
    <location>
        <begin position="68"/>
        <end position="87"/>
    </location>
</feature>
<dbReference type="AlphaFoldDB" id="A0A9Q3DT65"/>